<proteinExistence type="predicted"/>
<feature type="domain" description="Glycosyl transferase family 1" evidence="1">
    <location>
        <begin position="195"/>
        <end position="349"/>
    </location>
</feature>
<dbReference type="InterPro" id="IPR023881">
    <property type="entry name" value="Thiol_BshA"/>
</dbReference>
<evidence type="ECO:0000259" key="2">
    <source>
        <dbReference type="Pfam" id="PF13439"/>
    </source>
</evidence>
<dbReference type="GO" id="GO:0071793">
    <property type="term" value="P:bacillithiol biosynthetic process"/>
    <property type="evidence" value="ECO:0007669"/>
    <property type="project" value="InterPro"/>
</dbReference>
<dbReference type="Proteomes" id="UP000198951">
    <property type="component" value="Unassembled WGS sequence"/>
</dbReference>
<dbReference type="PANTHER" id="PTHR45947:SF3">
    <property type="entry name" value="SULFOQUINOVOSYL TRANSFERASE SQD2"/>
    <property type="match status" value="1"/>
</dbReference>
<dbReference type="Pfam" id="PF13439">
    <property type="entry name" value="Glyco_transf_4"/>
    <property type="match status" value="1"/>
</dbReference>
<keyword evidence="4" id="KW-1185">Reference proteome</keyword>
<feature type="domain" description="Glycosyltransferase subfamily 4-like N-terminal" evidence="2">
    <location>
        <begin position="11"/>
        <end position="179"/>
    </location>
</feature>
<dbReference type="GO" id="GO:0016757">
    <property type="term" value="F:glycosyltransferase activity"/>
    <property type="evidence" value="ECO:0007669"/>
    <property type="project" value="InterPro"/>
</dbReference>
<dbReference type="Pfam" id="PF00534">
    <property type="entry name" value="Glycos_transf_1"/>
    <property type="match status" value="1"/>
</dbReference>
<sequence>MKIAIVCYPTFGGSGVVATELGLELARLGHEVHFITYSQPVRLALLNPNVHYHEVNVPEYPLFHYQPYELALSSKLVDMVKLYKIEVLHVHYAIPHAYAGYMAKQMLKDEGIEIPMVTTLHGTDITLVGNHPFYKPAVSFSINKSDVVTSVSQSLKDDTYKLFNIKKDIHVIPNFIELDKNIQDPNIPCHRSVMAKGDERIITHISNFRKVKRIPDVIKIFHKIQQGIPAKLMMVGDGPEKEKAEYLCQELGITDKVIFFGNSNEIDKILSYTDLFLLPSETESFGLAALEAMAWGVPVISSNSGGLSEVNFEGISGYLSDVGNTDEMAENALKILKDNSVLLKFKENALSVAKKFDIKNILPLYVDLYQKAIKKYSKKNKFLNQSKKE</sequence>
<protein>
    <submittedName>
        <fullName evidence="3">N-acetyl-alpha-D-glucosaminyl L-malate synthase BshA</fullName>
    </submittedName>
</protein>
<dbReference type="EMBL" id="FNRD01000003">
    <property type="protein sequence ID" value="SEA31205.1"/>
    <property type="molecule type" value="Genomic_DNA"/>
</dbReference>
<evidence type="ECO:0000313" key="4">
    <source>
        <dbReference type="Proteomes" id="UP000198951"/>
    </source>
</evidence>
<evidence type="ECO:0000259" key="1">
    <source>
        <dbReference type="Pfam" id="PF00534"/>
    </source>
</evidence>
<dbReference type="RefSeq" id="WP_091086427.1">
    <property type="nucleotide sequence ID" value="NZ_FNRD01000003.1"/>
</dbReference>
<dbReference type="NCBIfam" id="TIGR03999">
    <property type="entry name" value="thiol_BshA"/>
    <property type="match status" value="1"/>
</dbReference>
<dbReference type="InterPro" id="IPR050194">
    <property type="entry name" value="Glycosyltransferase_grp1"/>
</dbReference>
<reference evidence="4" key="1">
    <citation type="submission" date="2016-10" db="EMBL/GenBank/DDBJ databases">
        <authorList>
            <person name="Varghese N."/>
            <person name="Submissions S."/>
        </authorList>
    </citation>
    <scope>NUCLEOTIDE SEQUENCE [LARGE SCALE GENOMIC DNA]</scope>
    <source>
        <strain evidence="4">DSM 22376</strain>
    </source>
</reference>
<dbReference type="Gene3D" id="3.40.50.2000">
    <property type="entry name" value="Glycogen Phosphorylase B"/>
    <property type="match status" value="2"/>
</dbReference>
<gene>
    <name evidence="3" type="ORF">SAMN05443667_103208</name>
</gene>
<dbReference type="InterPro" id="IPR001296">
    <property type="entry name" value="Glyco_trans_1"/>
</dbReference>
<dbReference type="InterPro" id="IPR028098">
    <property type="entry name" value="Glyco_trans_4-like_N"/>
</dbReference>
<accession>A0A1H4A5F6</accession>
<dbReference type="SUPFAM" id="SSF53756">
    <property type="entry name" value="UDP-Glycosyltransferase/glycogen phosphorylase"/>
    <property type="match status" value="1"/>
</dbReference>
<name>A0A1H4A5F6_9FLAO</name>
<organism evidence="3 4">
    <name type="scientific">Flavobacterium gillisiae</name>
    <dbReference type="NCBI Taxonomy" id="150146"/>
    <lineage>
        <taxon>Bacteria</taxon>
        <taxon>Pseudomonadati</taxon>
        <taxon>Bacteroidota</taxon>
        <taxon>Flavobacteriia</taxon>
        <taxon>Flavobacteriales</taxon>
        <taxon>Flavobacteriaceae</taxon>
        <taxon>Flavobacterium</taxon>
    </lineage>
</organism>
<dbReference type="PANTHER" id="PTHR45947">
    <property type="entry name" value="SULFOQUINOVOSYL TRANSFERASE SQD2"/>
    <property type="match status" value="1"/>
</dbReference>
<dbReference type="STRING" id="150146.SAMN05443667_103208"/>
<evidence type="ECO:0000313" key="3">
    <source>
        <dbReference type="EMBL" id="SEA31205.1"/>
    </source>
</evidence>
<dbReference type="OrthoDB" id="9810929at2"/>
<dbReference type="AlphaFoldDB" id="A0A1H4A5F6"/>